<evidence type="ECO:0000256" key="3">
    <source>
        <dbReference type="ARBA" id="ARBA00012621"/>
    </source>
</evidence>
<dbReference type="OrthoDB" id="9789797at2"/>
<evidence type="ECO:0000256" key="1">
    <source>
        <dbReference type="ARBA" id="ARBA00003394"/>
    </source>
</evidence>
<dbReference type="PANTHER" id="PTHR42755:SF1">
    <property type="entry name" value="3-DEOXY-D-MANNO-OCTULOSONIC ACID TRANSFERASE, MITOCHONDRIAL-RELATED"/>
    <property type="match status" value="1"/>
</dbReference>
<evidence type="ECO:0000259" key="11">
    <source>
        <dbReference type="Pfam" id="PF04413"/>
    </source>
</evidence>
<dbReference type="Pfam" id="PF04413">
    <property type="entry name" value="Glycos_transf_N"/>
    <property type="match status" value="1"/>
</dbReference>
<organism evidence="12 13">
    <name type="scientific">Aureimonas flava</name>
    <dbReference type="NCBI Taxonomy" id="2320271"/>
    <lineage>
        <taxon>Bacteria</taxon>
        <taxon>Pseudomonadati</taxon>
        <taxon>Pseudomonadota</taxon>
        <taxon>Alphaproteobacteria</taxon>
        <taxon>Hyphomicrobiales</taxon>
        <taxon>Aurantimonadaceae</taxon>
        <taxon>Aureimonas</taxon>
    </lineage>
</organism>
<dbReference type="UniPathway" id="UPA00958"/>
<dbReference type="SUPFAM" id="SSF53756">
    <property type="entry name" value="UDP-Glycosyltransferase/glycogen phosphorylase"/>
    <property type="match status" value="1"/>
</dbReference>
<feature type="site" description="Transition state stabilizer" evidence="9">
    <location>
        <position position="213"/>
    </location>
</feature>
<evidence type="ECO:0000313" key="13">
    <source>
        <dbReference type="Proteomes" id="UP000265750"/>
    </source>
</evidence>
<dbReference type="EMBL" id="QYRN01000007">
    <property type="protein sequence ID" value="RIX99600.1"/>
    <property type="molecule type" value="Genomic_DNA"/>
</dbReference>
<evidence type="ECO:0000256" key="10">
    <source>
        <dbReference type="RuleBase" id="RU365103"/>
    </source>
</evidence>
<dbReference type="Proteomes" id="UP000265750">
    <property type="component" value="Unassembled WGS sequence"/>
</dbReference>
<comment type="function">
    <text evidence="1 10">Involved in lipopolysaccharide (LPS) biosynthesis. Catalyzes the transfer of 3-deoxy-D-manno-octulosonate (Kdo) residue(s) from CMP-Kdo to lipid IV(A), the tetraacyldisaccharide-1,4'-bisphosphate precursor of lipid A.</text>
</comment>
<dbReference type="GO" id="GO:0043842">
    <property type="term" value="F:Kdo transferase activity"/>
    <property type="evidence" value="ECO:0007669"/>
    <property type="project" value="UniProtKB-EC"/>
</dbReference>
<dbReference type="PANTHER" id="PTHR42755">
    <property type="entry name" value="3-DEOXY-MANNO-OCTULOSONATE CYTIDYLYLTRANSFERASE"/>
    <property type="match status" value="1"/>
</dbReference>
<evidence type="ECO:0000256" key="6">
    <source>
        <dbReference type="ARBA" id="ARBA00031445"/>
    </source>
</evidence>
<feature type="active site" description="Proton acceptor" evidence="8">
    <location>
        <position position="69"/>
    </location>
</feature>
<dbReference type="GO" id="GO:0009245">
    <property type="term" value="P:lipid A biosynthetic process"/>
    <property type="evidence" value="ECO:0007669"/>
    <property type="project" value="TreeGrafter"/>
</dbReference>
<comment type="catalytic activity">
    <reaction evidence="7 10">
        <text>lipid IVA (E. coli) + CMP-3-deoxy-beta-D-manno-octulosonate = alpha-Kdo-(2-&gt;6)-lipid IVA (E. coli) + CMP + H(+)</text>
        <dbReference type="Rhea" id="RHEA:28066"/>
        <dbReference type="ChEBI" id="CHEBI:15378"/>
        <dbReference type="ChEBI" id="CHEBI:58603"/>
        <dbReference type="ChEBI" id="CHEBI:60364"/>
        <dbReference type="ChEBI" id="CHEBI:60377"/>
        <dbReference type="ChEBI" id="CHEBI:85987"/>
        <dbReference type="EC" id="2.4.99.12"/>
    </reaction>
</comment>
<evidence type="ECO:0000256" key="2">
    <source>
        <dbReference type="ARBA" id="ARBA00004713"/>
    </source>
</evidence>
<reference evidence="13" key="1">
    <citation type="submission" date="2018-09" db="EMBL/GenBank/DDBJ databases">
        <authorList>
            <person name="Tuo L."/>
        </authorList>
    </citation>
    <scope>NUCLEOTIDE SEQUENCE [LARGE SCALE GENOMIC DNA]</scope>
    <source>
        <strain evidence="13">M2BS4Y-1</strain>
    </source>
</reference>
<comment type="subcellular location">
    <subcellularLocation>
        <location evidence="10">Cell membrane</location>
    </subcellularLocation>
</comment>
<dbReference type="InterPro" id="IPR039901">
    <property type="entry name" value="Kdotransferase"/>
</dbReference>
<keyword evidence="5 10" id="KW-0808">Transferase</keyword>
<comment type="caution">
    <text evidence="12">The sequence shown here is derived from an EMBL/GenBank/DDBJ whole genome shotgun (WGS) entry which is preliminary data.</text>
</comment>
<dbReference type="EC" id="2.4.99.12" evidence="3 10"/>
<comment type="pathway">
    <text evidence="2 10">Bacterial outer membrane biogenesis; LPS core biosynthesis.</text>
</comment>
<protein>
    <recommendedName>
        <fullName evidence="4 10">3-deoxy-D-manno-octulosonic acid transferase</fullName>
        <shortName evidence="10">Kdo transferase</shortName>
        <ecNumber evidence="3 10">2.4.99.12</ecNumber>
    </recommendedName>
    <alternativeName>
        <fullName evidence="6 10">Lipid IV(A) 3-deoxy-D-manno-octulosonic acid transferase</fullName>
    </alternativeName>
</protein>
<feature type="domain" description="3-deoxy-D-manno-octulosonic-acid transferase N-terminal" evidence="11">
    <location>
        <begin position="41"/>
        <end position="216"/>
    </location>
</feature>
<gene>
    <name evidence="12" type="ORF">D3218_14105</name>
</gene>
<name>A0A3A1WKD9_9HYPH</name>
<dbReference type="Gene3D" id="3.40.50.11720">
    <property type="entry name" value="3-Deoxy-D-manno-octulosonic-acid transferase, N-terminal domain"/>
    <property type="match status" value="1"/>
</dbReference>
<evidence type="ECO:0000313" key="12">
    <source>
        <dbReference type="EMBL" id="RIX99600.1"/>
    </source>
</evidence>
<keyword evidence="13" id="KW-1185">Reference proteome</keyword>
<dbReference type="Gene3D" id="3.40.50.2000">
    <property type="entry name" value="Glycogen Phosphorylase B"/>
    <property type="match status" value="1"/>
</dbReference>
<keyword evidence="10" id="KW-0472">Membrane</keyword>
<evidence type="ECO:0000256" key="7">
    <source>
        <dbReference type="ARBA" id="ARBA00049183"/>
    </source>
</evidence>
<sequence>MSDFWARRALGAYRIAGSLAYPVIGPYVAWRASKGKEERSRRRERYGFASEPRPDDRPLVWIHAASVGESLAVMPLAHTLAAEGIGILVTTGTVTSAAMIAERLVPGMIHQYVPLDLRPCVARFLDHWQPDLALVAESEIWPVTLGELARRRVPQVLVNARLSDRSFRRWRAAPRLAESIMECFAHVAAQSEVDAERYHLLGARSVSTVGNLKADIAAPPVNREDLDEARRMIGLRPVWAAVSTHEGEEAMAADIHLSLREDRPRLLTVVVPRHVERAEALHRMLAAKGLNVARWSRGELPDPTADVLLGDTIGDMGFYLRLTDIAFIGKSIHAEGGQNPLEAARLNTAILSGRLVQNFRDIYGRLIERGGARIVPDAAALEAAVAELFAHPETRRAMAGAARESVEEMGGALRRTLNALDPYLLPLRLAVSMDRRGEGR</sequence>
<dbReference type="GO" id="GO:0009244">
    <property type="term" value="P:lipopolysaccharide core region biosynthetic process"/>
    <property type="evidence" value="ECO:0007669"/>
    <property type="project" value="UniProtKB-UniRule"/>
</dbReference>
<evidence type="ECO:0000256" key="8">
    <source>
        <dbReference type="PIRSR" id="PIRSR639901-1"/>
    </source>
</evidence>
<dbReference type="RefSeq" id="WP_119540732.1">
    <property type="nucleotide sequence ID" value="NZ_QYRN01000007.1"/>
</dbReference>
<accession>A0A3A1WKD9</accession>
<dbReference type="AlphaFoldDB" id="A0A3A1WKD9"/>
<feature type="site" description="Transition state stabilizer" evidence="9">
    <location>
        <position position="137"/>
    </location>
</feature>
<keyword evidence="10" id="KW-0448">Lipopolysaccharide biosynthesis</keyword>
<dbReference type="GO" id="GO:0005886">
    <property type="term" value="C:plasma membrane"/>
    <property type="evidence" value="ECO:0007669"/>
    <property type="project" value="UniProtKB-SubCell"/>
</dbReference>
<proteinExistence type="inferred from homology"/>
<dbReference type="InterPro" id="IPR038107">
    <property type="entry name" value="Glycos_transf_N_sf"/>
</dbReference>
<keyword evidence="10" id="KW-1003">Cell membrane</keyword>
<comment type="similarity">
    <text evidence="10">Belongs to the glycosyltransferase group 1 family.</text>
</comment>
<dbReference type="InterPro" id="IPR007507">
    <property type="entry name" value="Glycos_transf_N"/>
</dbReference>
<evidence type="ECO:0000256" key="5">
    <source>
        <dbReference type="ARBA" id="ARBA00022679"/>
    </source>
</evidence>
<evidence type="ECO:0000256" key="4">
    <source>
        <dbReference type="ARBA" id="ARBA00019077"/>
    </source>
</evidence>
<evidence type="ECO:0000256" key="9">
    <source>
        <dbReference type="PIRSR" id="PIRSR639901-2"/>
    </source>
</evidence>